<dbReference type="NCBIfam" id="TIGR02651">
    <property type="entry name" value="RNase_Z"/>
    <property type="match status" value="1"/>
</dbReference>
<keyword evidence="7 10" id="KW-0378">Hydrolase</keyword>
<feature type="binding site" evidence="10">
    <location>
        <position position="212"/>
    </location>
    <ligand>
        <name>Zn(2+)</name>
        <dbReference type="ChEBI" id="CHEBI:29105"/>
        <label>1</label>
        <note>catalytic</note>
    </ligand>
</feature>
<keyword evidence="6 10" id="KW-0255">Endonuclease</keyword>
<dbReference type="HAMAP" id="MF_01818">
    <property type="entry name" value="RNase_Z_BN"/>
    <property type="match status" value="1"/>
</dbReference>
<comment type="catalytic activity">
    <reaction evidence="10">
        <text>Endonucleolytic cleavage of RNA, removing extra 3' nucleotides from tRNA precursor, generating 3' termini of tRNAs. A 3'-hydroxy group is left at the tRNA terminus and a 5'-phosphoryl group is left at the trailer molecule.</text>
        <dbReference type="EC" id="3.1.26.11"/>
    </reaction>
</comment>
<dbReference type="PANTHER" id="PTHR46018:SF2">
    <property type="entry name" value="ZINC PHOSPHODIESTERASE ELAC PROTEIN 1"/>
    <property type="match status" value="1"/>
</dbReference>
<keyword evidence="8 10" id="KW-0862">Zinc</keyword>
<dbReference type="InterPro" id="IPR036866">
    <property type="entry name" value="RibonucZ/Hydroxyglut_hydro"/>
</dbReference>
<proteinExistence type="inferred from homology"/>
<evidence type="ECO:0000256" key="7">
    <source>
        <dbReference type="ARBA" id="ARBA00022801"/>
    </source>
</evidence>
<keyword evidence="3 10" id="KW-0819">tRNA processing</keyword>
<keyword evidence="4 10" id="KW-0540">Nuclease</keyword>
<dbReference type="InterPro" id="IPR013471">
    <property type="entry name" value="RNase_Z/BN"/>
</dbReference>
<gene>
    <name evidence="10" type="primary">rnz</name>
    <name evidence="11" type="ORF">LrDSM24759_09370</name>
</gene>
<feature type="binding site" evidence="10">
    <location>
        <position position="63"/>
    </location>
    <ligand>
        <name>Zn(2+)</name>
        <dbReference type="ChEBI" id="CHEBI:29105"/>
        <label>1</label>
        <note>catalytic</note>
    </ligand>
</feature>
<dbReference type="GO" id="GO:0008270">
    <property type="term" value="F:zinc ion binding"/>
    <property type="evidence" value="ECO:0007669"/>
    <property type="project" value="UniProtKB-UniRule"/>
</dbReference>
<comment type="subunit">
    <text evidence="1 10">Homodimer.</text>
</comment>
<dbReference type="GO" id="GO:0042802">
    <property type="term" value="F:identical protein binding"/>
    <property type="evidence" value="ECO:0007669"/>
    <property type="project" value="UniProtKB-ARBA"/>
</dbReference>
<dbReference type="Gene3D" id="3.60.15.10">
    <property type="entry name" value="Ribonuclease Z/Hydroxyacylglutathione hydrolase-like"/>
    <property type="match status" value="1"/>
</dbReference>
<comment type="caution">
    <text evidence="11">The sequence shown here is derived from an EMBL/GenBank/DDBJ whole genome shotgun (WGS) entry which is preliminary data.</text>
</comment>
<dbReference type="NCBIfam" id="NF000801">
    <property type="entry name" value="PRK00055.1-3"/>
    <property type="match status" value="1"/>
</dbReference>
<name>A0A2Z6TAR6_9LACO</name>
<dbReference type="AlphaFoldDB" id="A0A2Z6TAR6"/>
<evidence type="ECO:0000313" key="12">
    <source>
        <dbReference type="Proteomes" id="UP000257317"/>
    </source>
</evidence>
<evidence type="ECO:0000256" key="5">
    <source>
        <dbReference type="ARBA" id="ARBA00022723"/>
    </source>
</evidence>
<evidence type="ECO:0000256" key="8">
    <source>
        <dbReference type="ARBA" id="ARBA00022833"/>
    </source>
</evidence>
<feature type="binding site" evidence="10">
    <location>
        <position position="67"/>
    </location>
    <ligand>
        <name>Zn(2+)</name>
        <dbReference type="ChEBI" id="CHEBI:29105"/>
        <label>2</label>
        <note>catalytic</note>
    </ligand>
</feature>
<protein>
    <recommendedName>
        <fullName evidence="2 10">Ribonuclease Z</fullName>
        <shortName evidence="10">RNase Z</shortName>
        <ecNumber evidence="2 10">3.1.26.11</ecNumber>
    </recommendedName>
    <alternativeName>
        <fullName evidence="10">tRNA 3 endonuclease</fullName>
    </alternativeName>
    <alternativeName>
        <fullName evidence="10">tRNase Z</fullName>
    </alternativeName>
</protein>
<comment type="function">
    <text evidence="9 10">Zinc phosphodiesterase, which displays some tRNA 3'-processing endonuclease activity. Probably involved in tRNA maturation, by removing a 3'-trailer from precursor tRNA.</text>
</comment>
<evidence type="ECO:0000256" key="1">
    <source>
        <dbReference type="ARBA" id="ARBA00011738"/>
    </source>
</evidence>
<evidence type="ECO:0000313" key="11">
    <source>
        <dbReference type="EMBL" id="GBG05023.1"/>
    </source>
</evidence>
<dbReference type="EC" id="3.1.26.11" evidence="2 10"/>
<dbReference type="Pfam" id="PF23023">
    <property type="entry name" value="Anti-Pycsar_Apyc1"/>
    <property type="match status" value="1"/>
</dbReference>
<evidence type="ECO:0000256" key="10">
    <source>
        <dbReference type="HAMAP-Rule" id="MF_01818"/>
    </source>
</evidence>
<evidence type="ECO:0000256" key="9">
    <source>
        <dbReference type="ARBA" id="ARBA00057812"/>
    </source>
</evidence>
<dbReference type="CDD" id="cd07717">
    <property type="entry name" value="RNaseZ_ZiPD-like_MBL-fold"/>
    <property type="match status" value="1"/>
</dbReference>
<dbReference type="OrthoDB" id="9800940at2"/>
<evidence type="ECO:0000256" key="6">
    <source>
        <dbReference type="ARBA" id="ARBA00022759"/>
    </source>
</evidence>
<dbReference type="SUPFAM" id="SSF56281">
    <property type="entry name" value="Metallo-hydrolase/oxidoreductase"/>
    <property type="match status" value="1"/>
</dbReference>
<accession>A0A2Z6TAR6</accession>
<dbReference type="RefSeq" id="WP_117118351.1">
    <property type="nucleotide sequence ID" value="NZ_BFBY01000006.1"/>
</dbReference>
<dbReference type="Proteomes" id="UP000257317">
    <property type="component" value="Unassembled WGS sequence"/>
</dbReference>
<feature type="binding site" evidence="10">
    <location>
        <position position="65"/>
    </location>
    <ligand>
        <name>Zn(2+)</name>
        <dbReference type="ChEBI" id="CHEBI:29105"/>
        <label>1</label>
        <note>catalytic</note>
    </ligand>
</feature>
<reference evidence="12" key="1">
    <citation type="submission" date="2018-03" db="EMBL/GenBank/DDBJ databases">
        <title>New taxa in the Lactobacillus gasseri group.</title>
        <authorList>
            <person name="Tanizawa Y."/>
            <person name="Tohno M."/>
            <person name="Endo A."/>
            <person name="Arita M."/>
        </authorList>
    </citation>
    <scope>NUCLEOTIDE SEQUENCE [LARGE SCALE GENOMIC DNA]</scope>
    <source>
        <strain evidence="12">DSM 24759</strain>
    </source>
</reference>
<evidence type="ECO:0000256" key="3">
    <source>
        <dbReference type="ARBA" id="ARBA00022694"/>
    </source>
</evidence>
<dbReference type="EMBL" id="BFBY01000006">
    <property type="protein sequence ID" value="GBG05023.1"/>
    <property type="molecule type" value="Genomic_DNA"/>
</dbReference>
<dbReference type="FunFam" id="3.60.15.10:FF:000002">
    <property type="entry name" value="Ribonuclease Z"/>
    <property type="match status" value="1"/>
</dbReference>
<feature type="binding site" evidence="10">
    <location>
        <position position="141"/>
    </location>
    <ligand>
        <name>Zn(2+)</name>
        <dbReference type="ChEBI" id="CHEBI:29105"/>
        <label>1</label>
        <note>catalytic</note>
    </ligand>
</feature>
<feature type="active site" description="Proton acceptor" evidence="10">
    <location>
        <position position="67"/>
    </location>
</feature>
<comment type="cofactor">
    <cofactor evidence="10">
        <name>Zn(2+)</name>
        <dbReference type="ChEBI" id="CHEBI:29105"/>
    </cofactor>
    <text evidence="10">Binds 2 Zn(2+) ions.</text>
</comment>
<feature type="binding site" evidence="10">
    <location>
        <position position="68"/>
    </location>
    <ligand>
        <name>Zn(2+)</name>
        <dbReference type="ChEBI" id="CHEBI:29105"/>
        <label>2</label>
        <note>catalytic</note>
    </ligand>
</feature>
<feature type="binding site" evidence="10">
    <location>
        <position position="270"/>
    </location>
    <ligand>
        <name>Zn(2+)</name>
        <dbReference type="ChEBI" id="CHEBI:29105"/>
        <label>2</label>
        <note>catalytic</note>
    </ligand>
</feature>
<comment type="similarity">
    <text evidence="10">Belongs to the RNase Z family.</text>
</comment>
<dbReference type="GO" id="GO:0042781">
    <property type="term" value="F:3'-tRNA processing endoribonuclease activity"/>
    <property type="evidence" value="ECO:0007669"/>
    <property type="project" value="UniProtKB-UniRule"/>
</dbReference>
<keyword evidence="12" id="KW-1185">Reference proteome</keyword>
<feature type="binding site" evidence="10">
    <location>
        <position position="212"/>
    </location>
    <ligand>
        <name>Zn(2+)</name>
        <dbReference type="ChEBI" id="CHEBI:29105"/>
        <label>2</label>
        <note>catalytic</note>
    </ligand>
</feature>
<evidence type="ECO:0000256" key="4">
    <source>
        <dbReference type="ARBA" id="ARBA00022722"/>
    </source>
</evidence>
<evidence type="ECO:0000256" key="2">
    <source>
        <dbReference type="ARBA" id="ARBA00012477"/>
    </source>
</evidence>
<sequence>MEIQFLGTGAGQPSKGRNVSSIALKLLDELNEIWLFDVGEATQHQVLQTNIRPRKITKIFISHNHGDHIFGLPGLLSSRSFQGDGGPLTIFGPPGIDQFVQTSLRVSRTKVAYPIKYVILKDSGLIYENDSFAVYTAKLDHRIPSFGFRVVEKPRPGELLMDKLTEYHVPNGPLLGQLKAKRKVTLEDGTILDGHDFVGEPRPGRIITVIYDTRPTPSIGELADNADVLIHESTFSGADAKMAHRYYHSTCIDAAQVAAKRNVGTLYLTHISARYTGKNGRELEKEARQIFKNVHLATDLSSFEVDLRG</sequence>
<keyword evidence="5 10" id="KW-0479">Metal-binding</keyword>
<dbReference type="PANTHER" id="PTHR46018">
    <property type="entry name" value="ZINC PHOSPHODIESTERASE ELAC PROTEIN 1"/>
    <property type="match status" value="1"/>
</dbReference>
<organism evidence="11 12">
    <name type="scientific">Lactobacillus rodentium</name>
    <dbReference type="NCBI Taxonomy" id="947835"/>
    <lineage>
        <taxon>Bacteria</taxon>
        <taxon>Bacillati</taxon>
        <taxon>Bacillota</taxon>
        <taxon>Bacilli</taxon>
        <taxon>Lactobacillales</taxon>
        <taxon>Lactobacillaceae</taxon>
        <taxon>Lactobacillus</taxon>
    </lineage>
</organism>